<name>A0AAE2CAF5_9LAMI</name>
<feature type="compositionally biased region" description="Pro residues" evidence="1">
    <location>
        <begin position="11"/>
        <end position="27"/>
    </location>
</feature>
<reference evidence="2" key="2">
    <citation type="journal article" date="2024" name="Plant">
        <title>Genomic evolution and insights into agronomic trait innovations of Sesamum species.</title>
        <authorList>
            <person name="Miao H."/>
            <person name="Wang L."/>
            <person name="Qu L."/>
            <person name="Liu H."/>
            <person name="Sun Y."/>
            <person name="Le M."/>
            <person name="Wang Q."/>
            <person name="Wei S."/>
            <person name="Zheng Y."/>
            <person name="Lin W."/>
            <person name="Duan Y."/>
            <person name="Cao H."/>
            <person name="Xiong S."/>
            <person name="Wang X."/>
            <person name="Wei L."/>
            <person name="Li C."/>
            <person name="Ma Q."/>
            <person name="Ju M."/>
            <person name="Zhao R."/>
            <person name="Li G."/>
            <person name="Mu C."/>
            <person name="Tian Q."/>
            <person name="Mei H."/>
            <person name="Zhang T."/>
            <person name="Gao T."/>
            <person name="Zhang H."/>
        </authorList>
    </citation>
    <scope>NUCLEOTIDE SEQUENCE</scope>
    <source>
        <strain evidence="2">3651</strain>
    </source>
</reference>
<protein>
    <submittedName>
        <fullName evidence="2">Uncharacterized protein</fullName>
    </submittedName>
</protein>
<keyword evidence="3" id="KW-1185">Reference proteome</keyword>
<accession>A0AAE2CAF5</accession>
<feature type="region of interest" description="Disordered" evidence="1">
    <location>
        <begin position="1"/>
        <end position="57"/>
    </location>
</feature>
<comment type="caution">
    <text evidence="2">The sequence shown here is derived from an EMBL/GenBank/DDBJ whole genome shotgun (WGS) entry which is preliminary data.</text>
</comment>
<dbReference type="AlphaFoldDB" id="A0AAE2CAF5"/>
<feature type="compositionally biased region" description="Polar residues" evidence="1">
    <location>
        <begin position="39"/>
        <end position="57"/>
    </location>
</feature>
<gene>
    <name evidence="2" type="ORF">Salat_2601700</name>
</gene>
<evidence type="ECO:0000256" key="1">
    <source>
        <dbReference type="SAM" id="MobiDB-lite"/>
    </source>
</evidence>
<dbReference type="Proteomes" id="UP001293254">
    <property type="component" value="Unassembled WGS sequence"/>
</dbReference>
<evidence type="ECO:0000313" key="3">
    <source>
        <dbReference type="Proteomes" id="UP001293254"/>
    </source>
</evidence>
<sequence>MSAFSLVSSPFPTPSQSPPGFPPPPFQLCPSSPLHQMDANPNTRSGPTDPASTNSGSSALPSYKLGIFEESGHFLMAPLRNILLGALTPYFQFHPSLRLYLTGRSSITNGLTLCQ</sequence>
<reference evidence="2" key="1">
    <citation type="submission" date="2020-06" db="EMBL/GenBank/DDBJ databases">
        <authorList>
            <person name="Li T."/>
            <person name="Hu X."/>
            <person name="Zhang T."/>
            <person name="Song X."/>
            <person name="Zhang H."/>
            <person name="Dai N."/>
            <person name="Sheng W."/>
            <person name="Hou X."/>
            <person name="Wei L."/>
        </authorList>
    </citation>
    <scope>NUCLEOTIDE SEQUENCE</scope>
    <source>
        <strain evidence="2">3651</strain>
        <tissue evidence="2">Leaf</tissue>
    </source>
</reference>
<organism evidence="2 3">
    <name type="scientific">Sesamum alatum</name>
    <dbReference type="NCBI Taxonomy" id="300844"/>
    <lineage>
        <taxon>Eukaryota</taxon>
        <taxon>Viridiplantae</taxon>
        <taxon>Streptophyta</taxon>
        <taxon>Embryophyta</taxon>
        <taxon>Tracheophyta</taxon>
        <taxon>Spermatophyta</taxon>
        <taxon>Magnoliopsida</taxon>
        <taxon>eudicotyledons</taxon>
        <taxon>Gunneridae</taxon>
        <taxon>Pentapetalae</taxon>
        <taxon>asterids</taxon>
        <taxon>lamiids</taxon>
        <taxon>Lamiales</taxon>
        <taxon>Pedaliaceae</taxon>
        <taxon>Sesamum</taxon>
    </lineage>
</organism>
<evidence type="ECO:0000313" key="2">
    <source>
        <dbReference type="EMBL" id="KAK4414947.1"/>
    </source>
</evidence>
<dbReference type="EMBL" id="JACGWO010000011">
    <property type="protein sequence ID" value="KAK4414947.1"/>
    <property type="molecule type" value="Genomic_DNA"/>
</dbReference>
<proteinExistence type="predicted"/>